<evidence type="ECO:0000313" key="7">
    <source>
        <dbReference type="EMBL" id="MQY48957.1"/>
    </source>
</evidence>
<reference evidence="7 8" key="1">
    <citation type="submission" date="2019-11" db="EMBL/GenBank/DDBJ databases">
        <title>Genome analysis of Rhizobacterium cereale a novel genus and species isolated from maize roots in North Spain.</title>
        <authorList>
            <person name="Menendez E."/>
            <person name="Flores-Felix J.D."/>
            <person name="Ramirez-Bahena M.-H."/>
            <person name="Igual J.M."/>
            <person name="Garcia-Fraile P."/>
            <person name="Peix A."/>
            <person name="Velazquez E."/>
        </authorList>
    </citation>
    <scope>NUCLEOTIDE SEQUENCE [LARGE SCALE GENOMIC DNA]</scope>
    <source>
        <strain evidence="7 8">RZME27</strain>
    </source>
</reference>
<dbReference type="EMBL" id="WIXI01000049">
    <property type="protein sequence ID" value="MQY48957.1"/>
    <property type="molecule type" value="Genomic_DNA"/>
</dbReference>
<dbReference type="Pfam" id="PF02104">
    <property type="entry name" value="SURF1"/>
    <property type="match status" value="1"/>
</dbReference>
<dbReference type="GO" id="GO:0005886">
    <property type="term" value="C:plasma membrane"/>
    <property type="evidence" value="ECO:0007669"/>
    <property type="project" value="UniProtKB-SubCell"/>
</dbReference>
<comment type="similarity">
    <text evidence="2 6">Belongs to the SURF1 family.</text>
</comment>
<keyword evidence="8" id="KW-1185">Reference proteome</keyword>
<dbReference type="PANTHER" id="PTHR23427">
    <property type="entry name" value="SURFEIT LOCUS PROTEIN"/>
    <property type="match status" value="1"/>
</dbReference>
<evidence type="ECO:0000256" key="3">
    <source>
        <dbReference type="ARBA" id="ARBA00022692"/>
    </source>
</evidence>
<dbReference type="InterPro" id="IPR002994">
    <property type="entry name" value="Surf1/Shy1"/>
</dbReference>
<dbReference type="RefSeq" id="WP_153358222.1">
    <property type="nucleotide sequence ID" value="NZ_JAYKOO010000004.1"/>
</dbReference>
<keyword evidence="6" id="KW-1003">Cell membrane</keyword>
<keyword evidence="3 6" id="KW-0812">Transmembrane</keyword>
<evidence type="ECO:0000256" key="6">
    <source>
        <dbReference type="RuleBase" id="RU363076"/>
    </source>
</evidence>
<evidence type="ECO:0000256" key="5">
    <source>
        <dbReference type="ARBA" id="ARBA00023136"/>
    </source>
</evidence>
<evidence type="ECO:0000256" key="2">
    <source>
        <dbReference type="ARBA" id="ARBA00007165"/>
    </source>
</evidence>
<name>A0A6A8AGN1_9HYPH</name>
<keyword evidence="4 6" id="KW-1133">Transmembrane helix</keyword>
<dbReference type="PANTHER" id="PTHR23427:SF2">
    <property type="entry name" value="SURFEIT LOCUS PROTEIN 1"/>
    <property type="match status" value="1"/>
</dbReference>
<protein>
    <recommendedName>
        <fullName evidence="6">SURF1-like protein</fullName>
    </recommendedName>
</protein>
<dbReference type="AlphaFoldDB" id="A0A6A8AGN1"/>
<sequence length="248" mass="26801">MSSENAKPAGKGRIILFVAMLIVTAATTALGAWQVQRLIWKRELIARVDARVHAEPVSPPPASASVTAANDEYKHVRVAGTYLNDKESFVQAVTSHGPGFWVVTPLLTADGSHILINRGFVPADRRDPSKRAEGQVEGQTEVTGLLRMTEPGGGFLRENDAANDRWYSRDVTAIAAARNVAPTAAYFIDAEANPAAATAPVGGLTVIKFPNNHASYIFTWFALAVMSAAAAFYVLRGHWPFMKRKTKA</sequence>
<dbReference type="InterPro" id="IPR045214">
    <property type="entry name" value="Surf1/Surf4"/>
</dbReference>
<comment type="subcellular location">
    <subcellularLocation>
        <location evidence="6">Cell membrane</location>
        <topology evidence="6">Multi-pass membrane protein</topology>
    </subcellularLocation>
    <subcellularLocation>
        <location evidence="1">Membrane</location>
    </subcellularLocation>
</comment>
<dbReference type="Proteomes" id="UP000435138">
    <property type="component" value="Unassembled WGS sequence"/>
</dbReference>
<evidence type="ECO:0000256" key="4">
    <source>
        <dbReference type="ARBA" id="ARBA00022989"/>
    </source>
</evidence>
<comment type="caution">
    <text evidence="6">Lacks conserved residue(s) required for the propagation of feature annotation.</text>
</comment>
<gene>
    <name evidence="7" type="ORF">GAO09_23260</name>
</gene>
<keyword evidence="5 6" id="KW-0472">Membrane</keyword>
<accession>A0A6A8AGN1</accession>
<feature type="transmembrane region" description="Helical" evidence="6">
    <location>
        <begin position="216"/>
        <end position="235"/>
    </location>
</feature>
<dbReference type="PROSITE" id="PS50895">
    <property type="entry name" value="SURF1"/>
    <property type="match status" value="1"/>
</dbReference>
<proteinExistence type="inferred from homology"/>
<evidence type="ECO:0000313" key="8">
    <source>
        <dbReference type="Proteomes" id="UP000435138"/>
    </source>
</evidence>
<organism evidence="7 8">
    <name type="scientific">Endobacterium cereale</name>
    <dbReference type="NCBI Taxonomy" id="2663029"/>
    <lineage>
        <taxon>Bacteria</taxon>
        <taxon>Pseudomonadati</taxon>
        <taxon>Pseudomonadota</taxon>
        <taxon>Alphaproteobacteria</taxon>
        <taxon>Hyphomicrobiales</taxon>
        <taxon>Rhizobiaceae</taxon>
        <taxon>Endobacterium</taxon>
    </lineage>
</organism>
<dbReference type="CDD" id="cd06662">
    <property type="entry name" value="SURF1"/>
    <property type="match status" value="1"/>
</dbReference>
<evidence type="ECO:0000256" key="1">
    <source>
        <dbReference type="ARBA" id="ARBA00004370"/>
    </source>
</evidence>
<comment type="caution">
    <text evidence="7">The sequence shown here is derived from an EMBL/GenBank/DDBJ whole genome shotgun (WGS) entry which is preliminary data.</text>
</comment>